<dbReference type="AlphaFoldDB" id="A0A183SKC1"/>
<evidence type="ECO:0000313" key="3">
    <source>
        <dbReference type="EMBL" id="VDL91054.1"/>
    </source>
</evidence>
<keyword evidence="2" id="KW-0812">Transmembrane</keyword>
<feature type="transmembrane region" description="Helical" evidence="2">
    <location>
        <begin position="86"/>
        <end position="104"/>
    </location>
</feature>
<reference evidence="3 4" key="2">
    <citation type="submission" date="2018-11" db="EMBL/GenBank/DDBJ databases">
        <authorList>
            <consortium name="Pathogen Informatics"/>
        </authorList>
    </citation>
    <scope>NUCLEOTIDE SEQUENCE [LARGE SCALE GENOMIC DNA]</scope>
    <source>
        <strain evidence="3 4">NST_G2</strain>
    </source>
</reference>
<organism evidence="5">
    <name type="scientific">Schistocephalus solidus</name>
    <name type="common">Tapeworm</name>
    <dbReference type="NCBI Taxonomy" id="70667"/>
    <lineage>
        <taxon>Eukaryota</taxon>
        <taxon>Metazoa</taxon>
        <taxon>Spiralia</taxon>
        <taxon>Lophotrochozoa</taxon>
        <taxon>Platyhelminthes</taxon>
        <taxon>Cestoda</taxon>
        <taxon>Eucestoda</taxon>
        <taxon>Diphyllobothriidea</taxon>
        <taxon>Diphyllobothriidae</taxon>
        <taxon>Schistocephalus</taxon>
    </lineage>
</organism>
<evidence type="ECO:0000313" key="5">
    <source>
        <dbReference type="WBParaSite" id="SSLN_0000482401-mRNA-1"/>
    </source>
</evidence>
<evidence type="ECO:0000256" key="2">
    <source>
        <dbReference type="SAM" id="Phobius"/>
    </source>
</evidence>
<keyword evidence="4" id="KW-1185">Reference proteome</keyword>
<sequence>MSRYQNTLRHTLPRRNFAQTTLAYFLTQASTLRLPAPAPAMAMATVVMVAATSTPAASVMVAATMTTPPTTTCRRHCTVLLLLLRTHRLLGLLLLLLLLLKFLLRQGHLPQDCEDQNCQEKFHCAYLSPNPSHGHGNSGDGGGNIDASSICDGGGSHNDHPTNHRRPEKLHRPPPPSHSPASLIYFYDFSSTFTTNRGQTFESKHLVALRTFSNVLAFAMVKSIVGTGTSKFRFRPMTSPLIGASISPCYCSLSVQPS</sequence>
<protein>
    <submittedName>
        <fullName evidence="3 5">Uncharacterized protein</fullName>
    </submittedName>
</protein>
<dbReference type="Proteomes" id="UP000275846">
    <property type="component" value="Unassembled WGS sequence"/>
</dbReference>
<feature type="transmembrane region" description="Helical" evidence="2">
    <location>
        <begin position="40"/>
        <end position="65"/>
    </location>
</feature>
<keyword evidence="2" id="KW-0472">Membrane</keyword>
<evidence type="ECO:0000256" key="1">
    <source>
        <dbReference type="SAM" id="MobiDB-lite"/>
    </source>
</evidence>
<gene>
    <name evidence="3" type="ORF">SSLN_LOCUS4669</name>
</gene>
<dbReference type="EMBL" id="UYSU01032953">
    <property type="protein sequence ID" value="VDL91054.1"/>
    <property type="molecule type" value="Genomic_DNA"/>
</dbReference>
<name>A0A183SKC1_SCHSO</name>
<proteinExistence type="predicted"/>
<feature type="region of interest" description="Disordered" evidence="1">
    <location>
        <begin position="135"/>
        <end position="178"/>
    </location>
</feature>
<accession>A0A183SKC1</accession>
<dbReference type="WBParaSite" id="SSLN_0000482401-mRNA-1">
    <property type="protein sequence ID" value="SSLN_0000482401-mRNA-1"/>
    <property type="gene ID" value="SSLN_0000482401"/>
</dbReference>
<keyword evidence="2" id="KW-1133">Transmembrane helix</keyword>
<reference evidence="5" key="1">
    <citation type="submission" date="2016-06" db="UniProtKB">
        <authorList>
            <consortium name="WormBaseParasite"/>
        </authorList>
    </citation>
    <scope>IDENTIFICATION</scope>
</reference>
<evidence type="ECO:0000313" key="4">
    <source>
        <dbReference type="Proteomes" id="UP000275846"/>
    </source>
</evidence>